<keyword evidence="6 9" id="KW-1133">Transmembrane helix</keyword>
<protein>
    <recommendedName>
        <fullName evidence="9">TRAP transporter small permease protein</fullName>
    </recommendedName>
</protein>
<comment type="caution">
    <text evidence="11">The sequence shown here is derived from an EMBL/GenBank/DDBJ whole genome shotgun (WGS) entry which is preliminary data.</text>
</comment>
<comment type="subunit">
    <text evidence="9">The complex comprises the extracytoplasmic solute receptor protein and the two transmembrane proteins.</text>
</comment>
<feature type="domain" description="Tripartite ATP-independent periplasmic transporters DctQ component" evidence="10">
    <location>
        <begin position="27"/>
        <end position="152"/>
    </location>
</feature>
<keyword evidence="2 9" id="KW-0813">Transport</keyword>
<evidence type="ECO:0000256" key="5">
    <source>
        <dbReference type="ARBA" id="ARBA00022692"/>
    </source>
</evidence>
<dbReference type="InterPro" id="IPR055348">
    <property type="entry name" value="DctQ"/>
</dbReference>
<sequence>MRALIGAVLLAVRTVCRIGTLAAFAVLVGVVVIQVLGRVPGVPTVPWTEEVARFALVYLVGFSCGLAVLRGEMVNVDLFVAPLPPRGRRVAERLSDLVVLGFALAILPGAWDYVAFSAGERARSLDVPMLPVYAVMLLIPGALAFFSVMRLLGFGQQGSPAHGETV</sequence>
<dbReference type="GO" id="GO:0005886">
    <property type="term" value="C:plasma membrane"/>
    <property type="evidence" value="ECO:0007669"/>
    <property type="project" value="UniProtKB-SubCell"/>
</dbReference>
<dbReference type="InterPro" id="IPR007387">
    <property type="entry name" value="TRAP_DctQ"/>
</dbReference>
<dbReference type="GO" id="GO:0015740">
    <property type="term" value="P:C4-dicarboxylate transport"/>
    <property type="evidence" value="ECO:0007669"/>
    <property type="project" value="TreeGrafter"/>
</dbReference>
<dbReference type="EMBL" id="SNVJ01000010">
    <property type="protein sequence ID" value="MXP64243.1"/>
    <property type="molecule type" value="Genomic_DNA"/>
</dbReference>
<feature type="transmembrane region" description="Helical" evidence="9">
    <location>
        <begin position="131"/>
        <end position="152"/>
    </location>
</feature>
<organism evidence="11 12">
    <name type="scientific">Teichococcus coralli</name>
    <dbReference type="NCBI Taxonomy" id="2545983"/>
    <lineage>
        <taxon>Bacteria</taxon>
        <taxon>Pseudomonadati</taxon>
        <taxon>Pseudomonadota</taxon>
        <taxon>Alphaproteobacteria</taxon>
        <taxon>Acetobacterales</taxon>
        <taxon>Roseomonadaceae</taxon>
        <taxon>Roseomonas</taxon>
    </lineage>
</organism>
<evidence type="ECO:0000313" key="12">
    <source>
        <dbReference type="Proteomes" id="UP000460715"/>
    </source>
</evidence>
<dbReference type="OrthoDB" id="5878939at2"/>
<evidence type="ECO:0000256" key="3">
    <source>
        <dbReference type="ARBA" id="ARBA00022475"/>
    </source>
</evidence>
<feature type="transmembrane region" description="Helical" evidence="9">
    <location>
        <begin position="21"/>
        <end position="39"/>
    </location>
</feature>
<dbReference type="Pfam" id="PF04290">
    <property type="entry name" value="DctQ"/>
    <property type="match status" value="1"/>
</dbReference>
<reference evidence="11 12" key="1">
    <citation type="submission" date="2019-03" db="EMBL/GenBank/DDBJ databases">
        <title>Roseomonas sp. a novel Roseomonas species isolated from Sea whip Gorgonian.</title>
        <authorList>
            <person name="Li F."/>
            <person name="Pan X."/>
            <person name="Huang S."/>
            <person name="Li Z."/>
            <person name="Meng B."/>
        </authorList>
    </citation>
    <scope>NUCLEOTIDE SEQUENCE [LARGE SCALE GENOMIC DNA]</scope>
    <source>
        <strain evidence="11 12">M0104</strain>
    </source>
</reference>
<feature type="transmembrane region" description="Helical" evidence="9">
    <location>
        <begin position="51"/>
        <end position="69"/>
    </location>
</feature>
<keyword evidence="5 9" id="KW-0812">Transmembrane</keyword>
<evidence type="ECO:0000313" key="11">
    <source>
        <dbReference type="EMBL" id="MXP64243.1"/>
    </source>
</evidence>
<dbReference type="AlphaFoldDB" id="A0A845B9E8"/>
<keyword evidence="7 9" id="KW-0472">Membrane</keyword>
<feature type="transmembrane region" description="Helical" evidence="9">
    <location>
        <begin position="90"/>
        <end position="111"/>
    </location>
</feature>
<evidence type="ECO:0000256" key="7">
    <source>
        <dbReference type="ARBA" id="ARBA00023136"/>
    </source>
</evidence>
<dbReference type="Proteomes" id="UP000460715">
    <property type="component" value="Unassembled WGS sequence"/>
</dbReference>
<evidence type="ECO:0000256" key="2">
    <source>
        <dbReference type="ARBA" id="ARBA00022448"/>
    </source>
</evidence>
<comment type="subcellular location">
    <subcellularLocation>
        <location evidence="1 9">Cell inner membrane</location>
        <topology evidence="1 9">Multi-pass membrane protein</topology>
    </subcellularLocation>
</comment>
<accession>A0A845B9E8</accession>
<name>A0A845B9E8_9PROT</name>
<dbReference type="RefSeq" id="WP_160937372.1">
    <property type="nucleotide sequence ID" value="NZ_SNVJ01000010.1"/>
</dbReference>
<evidence type="ECO:0000256" key="6">
    <source>
        <dbReference type="ARBA" id="ARBA00022989"/>
    </source>
</evidence>
<evidence type="ECO:0000256" key="9">
    <source>
        <dbReference type="RuleBase" id="RU369079"/>
    </source>
</evidence>
<keyword evidence="4 9" id="KW-0997">Cell inner membrane</keyword>
<proteinExistence type="inferred from homology"/>
<dbReference type="PANTHER" id="PTHR35011">
    <property type="entry name" value="2,3-DIKETO-L-GULONATE TRAP TRANSPORTER SMALL PERMEASE PROTEIN YIAM"/>
    <property type="match status" value="1"/>
</dbReference>
<comment type="function">
    <text evidence="9">Part of the tripartite ATP-independent periplasmic (TRAP) transport system.</text>
</comment>
<dbReference type="PANTHER" id="PTHR35011:SF2">
    <property type="entry name" value="2,3-DIKETO-L-GULONATE TRAP TRANSPORTER SMALL PERMEASE PROTEIN YIAM"/>
    <property type="match status" value="1"/>
</dbReference>
<evidence type="ECO:0000256" key="1">
    <source>
        <dbReference type="ARBA" id="ARBA00004429"/>
    </source>
</evidence>
<evidence type="ECO:0000256" key="8">
    <source>
        <dbReference type="ARBA" id="ARBA00038436"/>
    </source>
</evidence>
<gene>
    <name evidence="11" type="ORF">E0493_12900</name>
</gene>
<evidence type="ECO:0000256" key="4">
    <source>
        <dbReference type="ARBA" id="ARBA00022519"/>
    </source>
</evidence>
<keyword evidence="3" id="KW-1003">Cell membrane</keyword>
<comment type="similarity">
    <text evidence="8 9">Belongs to the TRAP transporter small permease family.</text>
</comment>
<evidence type="ECO:0000259" key="10">
    <source>
        <dbReference type="Pfam" id="PF04290"/>
    </source>
</evidence>
<keyword evidence="12" id="KW-1185">Reference proteome</keyword>
<dbReference type="GO" id="GO:0022857">
    <property type="term" value="F:transmembrane transporter activity"/>
    <property type="evidence" value="ECO:0007669"/>
    <property type="project" value="UniProtKB-UniRule"/>
</dbReference>